<evidence type="ECO:0000313" key="1">
    <source>
        <dbReference type="EMBL" id="ARF70772.1"/>
    </source>
</evidence>
<keyword evidence="1" id="KW-0614">Plasmid</keyword>
<evidence type="ECO:0000313" key="2">
    <source>
        <dbReference type="Proteomes" id="UP000192727"/>
    </source>
</evidence>
<dbReference type="Proteomes" id="UP000192727">
    <property type="component" value="Plasmid pPLP3"/>
</dbReference>
<proteinExistence type="predicted"/>
<gene>
    <name evidence="1" type="ORF">B7C51_25210</name>
</gene>
<sequence>MVDLKFLSKNLVLIIERIVDNQNICKYLKYNDISPLTKPDIKLPATDLVLSKVHPYPFEQVATTDDAVELRVYYPNISLDGSKAVSGVEVYFDIICAKSLWLIKDNKEKQIRPYQIALEIIEEFNDSVGTIGKLNFRNLFHLVIGRQFDALRIEAKMTLFGG</sequence>
<dbReference type="EMBL" id="CP020558">
    <property type="protein sequence ID" value="ARF70772.1"/>
    <property type="molecule type" value="Genomic_DNA"/>
</dbReference>
<accession>A0A1V0UZW1</accession>
<dbReference type="AlphaFoldDB" id="A0A1V0UZW1"/>
<organism evidence="1 2">
    <name type="scientific">Paenibacillus larvae subsp. pulvifaciens</name>
    <dbReference type="NCBI Taxonomy" id="1477"/>
    <lineage>
        <taxon>Bacteria</taxon>
        <taxon>Bacillati</taxon>
        <taxon>Bacillota</taxon>
        <taxon>Bacilli</taxon>
        <taxon>Bacillales</taxon>
        <taxon>Paenibacillaceae</taxon>
        <taxon>Paenibacillus</taxon>
    </lineage>
</organism>
<geneLocation type="plasmid" evidence="2">
    <name>pplp3</name>
</geneLocation>
<protein>
    <submittedName>
        <fullName evidence="1">Uncharacterized protein</fullName>
    </submittedName>
</protein>
<name>A0A1V0UZW1_9BACL</name>
<reference evidence="1 2" key="1">
    <citation type="submission" date="2017-03" db="EMBL/GenBank/DDBJ databases">
        <title>Paenibacillus larvae genome sequencing.</title>
        <authorList>
            <person name="Dingman D.W."/>
        </authorList>
    </citation>
    <scope>NUCLEOTIDE SEQUENCE [LARGE SCALE GENOMIC DNA]</scope>
    <source>
        <strain evidence="1 2">SAG 10367</strain>
        <plasmid evidence="2">pplp3</plasmid>
    </source>
</reference>
<dbReference type="RefSeq" id="WP_083041753.1">
    <property type="nucleotide sequence ID" value="NZ_CP020558.1"/>
</dbReference>